<evidence type="ECO:0000256" key="1">
    <source>
        <dbReference type="ARBA" id="ARBA00022603"/>
    </source>
</evidence>
<dbReference type="PANTHER" id="PTHR47313:SF1">
    <property type="entry name" value="RIBOSOMAL RNA LARGE SUBUNIT METHYLTRANSFERASE K_L"/>
    <property type="match status" value="1"/>
</dbReference>
<evidence type="ECO:0000256" key="2">
    <source>
        <dbReference type="ARBA" id="ARBA00022679"/>
    </source>
</evidence>
<dbReference type="SUPFAM" id="SSF53335">
    <property type="entry name" value="S-adenosyl-L-methionine-dependent methyltransferases"/>
    <property type="match status" value="1"/>
</dbReference>
<dbReference type="AlphaFoldDB" id="A0A930BTM4"/>
<evidence type="ECO:0000313" key="5">
    <source>
        <dbReference type="EMBL" id="MBF1165844.1"/>
    </source>
</evidence>
<keyword evidence="3" id="KW-0694">RNA-binding</keyword>
<feature type="domain" description="THUMP" evidence="4">
    <location>
        <begin position="43"/>
        <end position="154"/>
    </location>
</feature>
<keyword evidence="2" id="KW-0808">Transferase</keyword>
<proteinExistence type="predicted"/>
<dbReference type="GO" id="GO:0070043">
    <property type="term" value="F:rRNA (guanine-N7-)-methyltransferase activity"/>
    <property type="evidence" value="ECO:0007669"/>
    <property type="project" value="TreeGrafter"/>
</dbReference>
<dbReference type="Pfam" id="PF02926">
    <property type="entry name" value="THUMP"/>
    <property type="match status" value="1"/>
</dbReference>
<evidence type="ECO:0000313" key="6">
    <source>
        <dbReference type="Proteomes" id="UP000718593"/>
    </source>
</evidence>
<dbReference type="SMART" id="SM00981">
    <property type="entry name" value="THUMP"/>
    <property type="match status" value="1"/>
</dbReference>
<dbReference type="GO" id="GO:0008990">
    <property type="term" value="F:rRNA (guanine-N2-)-methyltransferase activity"/>
    <property type="evidence" value="ECO:0007669"/>
    <property type="project" value="TreeGrafter"/>
</dbReference>
<dbReference type="PRINTS" id="PR00507">
    <property type="entry name" value="N12N6MTFRASE"/>
</dbReference>
<reference evidence="5" key="1">
    <citation type="submission" date="2020-04" db="EMBL/GenBank/DDBJ databases">
        <title>Deep metagenomics examines the oral microbiome during advanced dental caries in children, revealing novel taxa and co-occurrences with host molecules.</title>
        <authorList>
            <person name="Baker J.L."/>
            <person name="Morton J.T."/>
            <person name="Dinis M."/>
            <person name="Alvarez R."/>
            <person name="Tran N.C."/>
            <person name="Knight R."/>
            <person name="Edlund A."/>
        </authorList>
    </citation>
    <scope>NUCLEOTIDE SEQUENCE</scope>
    <source>
        <strain evidence="5">JCVI_32_bin.24</strain>
    </source>
</reference>
<accession>A0A930BTM4</accession>
<keyword evidence="1 5" id="KW-0489">Methyltransferase</keyword>
<dbReference type="Pfam" id="PF22020">
    <property type="entry name" value="RlmL_1st"/>
    <property type="match status" value="1"/>
</dbReference>
<dbReference type="Gene3D" id="3.40.50.150">
    <property type="entry name" value="Vaccinia Virus protein VP39"/>
    <property type="match status" value="1"/>
</dbReference>
<evidence type="ECO:0000259" key="4">
    <source>
        <dbReference type="PROSITE" id="PS51165"/>
    </source>
</evidence>
<name>A0A930BTM4_9RHOO</name>
<dbReference type="InterPro" id="IPR000241">
    <property type="entry name" value="RlmKL-like_Mtase"/>
</dbReference>
<dbReference type="PROSITE" id="PS01261">
    <property type="entry name" value="UPF0020"/>
    <property type="match status" value="1"/>
</dbReference>
<dbReference type="PANTHER" id="PTHR47313">
    <property type="entry name" value="RIBOSOMAL RNA LARGE SUBUNIT METHYLTRANSFERASE K/L"/>
    <property type="match status" value="1"/>
</dbReference>
<comment type="caution">
    <text evidence="5">The sequence shown here is derived from an EMBL/GenBank/DDBJ whole genome shotgun (WGS) entry which is preliminary data.</text>
</comment>
<dbReference type="Gene3D" id="3.30.2130.30">
    <property type="match status" value="1"/>
</dbReference>
<dbReference type="InterPro" id="IPR004114">
    <property type="entry name" value="THUMP_dom"/>
</dbReference>
<organism evidence="5 6">
    <name type="scientific">Dechloromonas agitata</name>
    <dbReference type="NCBI Taxonomy" id="73030"/>
    <lineage>
        <taxon>Bacteria</taxon>
        <taxon>Pseudomonadati</taxon>
        <taxon>Pseudomonadota</taxon>
        <taxon>Betaproteobacteria</taxon>
        <taxon>Rhodocyclales</taxon>
        <taxon>Azonexaceae</taxon>
        <taxon>Dechloromonas</taxon>
    </lineage>
</organism>
<dbReference type="PROSITE" id="PS51165">
    <property type="entry name" value="THUMP"/>
    <property type="match status" value="1"/>
</dbReference>
<dbReference type="InterPro" id="IPR054170">
    <property type="entry name" value="RlmL_1st"/>
</dbReference>
<dbReference type="CDD" id="cd11715">
    <property type="entry name" value="THUMP_AdoMetMT"/>
    <property type="match status" value="1"/>
</dbReference>
<dbReference type="Pfam" id="PF01170">
    <property type="entry name" value="UPF0020"/>
    <property type="match status" value="1"/>
</dbReference>
<evidence type="ECO:0000256" key="3">
    <source>
        <dbReference type="PROSITE-ProRule" id="PRU00529"/>
    </source>
</evidence>
<dbReference type="GO" id="GO:0003723">
    <property type="term" value="F:RNA binding"/>
    <property type="evidence" value="ECO:0007669"/>
    <property type="project" value="UniProtKB-UniRule"/>
</dbReference>
<dbReference type="Proteomes" id="UP000718593">
    <property type="component" value="Unassembled WGS sequence"/>
</dbReference>
<protein>
    <submittedName>
        <fullName evidence="5">Class I SAM-dependent RNA methyltransferase</fullName>
    </submittedName>
</protein>
<dbReference type="InterPro" id="IPR029063">
    <property type="entry name" value="SAM-dependent_MTases_sf"/>
</dbReference>
<dbReference type="InterPro" id="IPR053943">
    <property type="entry name" value="RlmKL-like_Mtase_CS"/>
</dbReference>
<dbReference type="EMBL" id="JABZMI010000289">
    <property type="protein sequence ID" value="MBF1165844.1"/>
    <property type="molecule type" value="Genomic_DNA"/>
</dbReference>
<sequence length="386" mass="43188">MNKYFAICPRGLEELLADELRGIGGEEITAVHGGVFFAGDWSTCYRANLESRIATRILWHIVKGPYAKEDDIYRLAVRQLWPNHFAVSSTMRVVTTAIKCPLKSLDYVTLRVKDAVCDRFREDLGERPDVDTRNPDVSVHVFLTENECTLYLDTSGQPLWQRGFRKASVDAPLKENLAAGILKMTGWQPGTPLIDPMCGSGTFLLEAVQVALDRAPGLDRTFAFERLKHFEALNWASIRAVAEARVKPAEPLDIRGYDIDERAVRATRRNLQEAGFGGIVTVDRGDVLDTQPLTDHGILLANPPYGERIGEQDELAAFYPQLGTALKRHWAGWNCFFFTADLRLPKLVGLKPSRKMPLFNGPLECRLFEIRMVAGSNRKGANVASQ</sequence>
<dbReference type="InterPro" id="IPR002052">
    <property type="entry name" value="DNA_methylase_N6_adenine_CS"/>
</dbReference>
<dbReference type="PROSITE" id="PS00092">
    <property type="entry name" value="N6_MTASE"/>
    <property type="match status" value="1"/>
</dbReference>
<gene>
    <name evidence="5" type="ORF">HXL68_12500</name>
</gene>